<sequence>MPNQIISAASAKNCLTLQPLPSSWKHSYNRPYQFVYSMKPFLALLSVLGLFLTKAAGQAVWTPGPPLSPTFANTTSIAVSPVNDKIFVGSTDAGILRSDEGLTWHQVLPHAVVSIMAKADGTLLAGGKGTVYRSLDHGQTWSSHSVSSAFSIRKIVSDSQGKLYLVTGDLGEDGSNEEFYVGDGVFTSTDNGQTWTKDSQGMTGTLSAWNLAVGKNDQVYVGTHDGNGRQDTRIGLFTRQKQQTTWQPIDIKFREVTTFNVAYLHSIAVDENDSLYIGVAGSDHSAAVGGTLKSADGGKTWRPLFLTNNTSWNYWDQPVAHSFYVSKDGTLWTSNWPGRGILVSRDKGLTWASDMQNIGTPPYASSLQHFQFAESKGNRIFVLQPFDNYIYSKIYLLGTDKPSDASKLTLDAYPNPFQEQLSLRFTVSSSSTVQLQVTDAKGANVYNQMHQASAGVNTLRWKPSQAAPGVYYISLRTDTYQRTQKVVLLP</sequence>
<accession>A0A5B6T9G3</accession>
<evidence type="ECO:0000313" key="3">
    <source>
        <dbReference type="Proteomes" id="UP000324133"/>
    </source>
</evidence>
<dbReference type="Pfam" id="PF18962">
    <property type="entry name" value="Por_Secre_tail"/>
    <property type="match status" value="1"/>
</dbReference>
<dbReference type="AlphaFoldDB" id="A0A5B6T9G3"/>
<evidence type="ECO:0000313" key="2">
    <source>
        <dbReference type="EMBL" id="KAA3436170.1"/>
    </source>
</evidence>
<dbReference type="Gene3D" id="2.130.10.10">
    <property type="entry name" value="YVTN repeat-like/Quinoprotein amine dehydrogenase"/>
    <property type="match status" value="2"/>
</dbReference>
<comment type="caution">
    <text evidence="2">The sequence shown here is derived from an EMBL/GenBank/DDBJ whole genome shotgun (WGS) entry which is preliminary data.</text>
</comment>
<dbReference type="PANTHER" id="PTHR43739">
    <property type="entry name" value="XYLOGLUCANASE (EUROFUNG)"/>
    <property type="match status" value="1"/>
</dbReference>
<dbReference type="Proteomes" id="UP000324133">
    <property type="component" value="Unassembled WGS sequence"/>
</dbReference>
<dbReference type="InterPro" id="IPR015943">
    <property type="entry name" value="WD40/YVTN_repeat-like_dom_sf"/>
</dbReference>
<dbReference type="InterPro" id="IPR002860">
    <property type="entry name" value="BNR_rpt"/>
</dbReference>
<keyword evidence="3" id="KW-1185">Reference proteome</keyword>
<dbReference type="Pfam" id="PF02012">
    <property type="entry name" value="BNR"/>
    <property type="match status" value="1"/>
</dbReference>
<reference evidence="2 3" key="1">
    <citation type="submission" date="2019-07" db="EMBL/GenBank/DDBJ databases">
        <title>Rufibacter sp. nov., isolated from lake sediment.</title>
        <authorList>
            <person name="Qu J.-H."/>
        </authorList>
    </citation>
    <scope>NUCLEOTIDE SEQUENCE [LARGE SCALE GENOMIC DNA]</scope>
    <source>
        <strain evidence="2 3">NBS58-1</strain>
    </source>
</reference>
<dbReference type="GO" id="GO:0010411">
    <property type="term" value="P:xyloglucan metabolic process"/>
    <property type="evidence" value="ECO:0007669"/>
    <property type="project" value="TreeGrafter"/>
</dbReference>
<gene>
    <name evidence="2" type="ORF">FOA19_17355</name>
</gene>
<dbReference type="PANTHER" id="PTHR43739:SF5">
    <property type="entry name" value="EXO-ALPHA-SIALIDASE"/>
    <property type="match status" value="1"/>
</dbReference>
<dbReference type="InterPro" id="IPR052025">
    <property type="entry name" value="Xyloglucanase_GH74"/>
</dbReference>
<evidence type="ECO:0000259" key="1">
    <source>
        <dbReference type="Pfam" id="PF18962"/>
    </source>
</evidence>
<dbReference type="NCBIfam" id="TIGR04183">
    <property type="entry name" value="Por_Secre_tail"/>
    <property type="match status" value="1"/>
</dbReference>
<dbReference type="OrthoDB" id="9757809at2"/>
<organism evidence="2 3">
    <name type="scientific">Rufibacter hautae</name>
    <dbReference type="NCBI Taxonomy" id="2595005"/>
    <lineage>
        <taxon>Bacteria</taxon>
        <taxon>Pseudomonadati</taxon>
        <taxon>Bacteroidota</taxon>
        <taxon>Cytophagia</taxon>
        <taxon>Cytophagales</taxon>
        <taxon>Hymenobacteraceae</taxon>
        <taxon>Rufibacter</taxon>
    </lineage>
</organism>
<name>A0A5B6T9G3_9BACT</name>
<proteinExistence type="predicted"/>
<protein>
    <submittedName>
        <fullName evidence="2">T9SS type A sorting domain-containing protein</fullName>
    </submittedName>
</protein>
<dbReference type="InterPro" id="IPR026444">
    <property type="entry name" value="Secre_tail"/>
</dbReference>
<feature type="domain" description="Secretion system C-terminal sorting" evidence="1">
    <location>
        <begin position="413"/>
        <end position="487"/>
    </location>
</feature>
<dbReference type="SUPFAM" id="SSF110296">
    <property type="entry name" value="Oligoxyloglucan reducing end-specific cellobiohydrolase"/>
    <property type="match status" value="2"/>
</dbReference>
<dbReference type="CDD" id="cd15482">
    <property type="entry name" value="Sialidase_non-viral"/>
    <property type="match status" value="2"/>
</dbReference>
<dbReference type="EMBL" id="VKKY01000003">
    <property type="protein sequence ID" value="KAA3436170.1"/>
    <property type="molecule type" value="Genomic_DNA"/>
</dbReference>